<dbReference type="EMBL" id="KI669462">
    <property type="protein sequence ID" value="OCF58417.1"/>
    <property type="molecule type" value="Genomic_DNA"/>
</dbReference>
<accession>A0A1B9ISB5</accession>
<reference evidence="2" key="2">
    <citation type="submission" date="2013-12" db="EMBL/GenBank/DDBJ databases">
        <title>Evolution of pathogenesis and genome organization in the Tremellales.</title>
        <authorList>
            <person name="Cuomo C."/>
            <person name="Litvintseva A."/>
            <person name="Heitman J."/>
            <person name="Chen Y."/>
            <person name="Sun S."/>
            <person name="Springer D."/>
            <person name="Dromer F."/>
            <person name="Young S."/>
            <person name="Zeng Q."/>
            <person name="Chapman S."/>
            <person name="Gujja S."/>
            <person name="Saif S."/>
            <person name="Birren B."/>
        </authorList>
    </citation>
    <scope>NUCLEOTIDE SEQUENCE [LARGE SCALE GENOMIC DNA]</scope>
    <source>
        <strain evidence="2">CBS 10435</strain>
    </source>
</reference>
<reference evidence="1 2" key="1">
    <citation type="submission" date="2013-07" db="EMBL/GenBank/DDBJ databases">
        <title>The Genome Sequence of Kwoniella mangroviensis CBS10435.</title>
        <authorList>
            <consortium name="The Broad Institute Genome Sequencing Platform"/>
            <person name="Cuomo C."/>
            <person name="Litvintseva A."/>
            <person name="Chen Y."/>
            <person name="Heitman J."/>
            <person name="Sun S."/>
            <person name="Springer D."/>
            <person name="Dromer F."/>
            <person name="Young S.K."/>
            <person name="Zeng Q."/>
            <person name="Gargeya S."/>
            <person name="Fitzgerald M."/>
            <person name="Abouelleil A."/>
            <person name="Alvarado L."/>
            <person name="Berlin A.M."/>
            <person name="Chapman S.B."/>
            <person name="Dewar J."/>
            <person name="Goldberg J."/>
            <person name="Griggs A."/>
            <person name="Gujja S."/>
            <person name="Hansen M."/>
            <person name="Howarth C."/>
            <person name="Imamovic A."/>
            <person name="Larimer J."/>
            <person name="McCowan C."/>
            <person name="Murphy C."/>
            <person name="Pearson M."/>
            <person name="Priest M."/>
            <person name="Roberts A."/>
            <person name="Saif S."/>
            <person name="Shea T."/>
            <person name="Sykes S."/>
            <person name="Wortman J."/>
            <person name="Nusbaum C."/>
            <person name="Birren B."/>
        </authorList>
    </citation>
    <scope>NUCLEOTIDE SEQUENCE [LARGE SCALE GENOMIC DNA]</scope>
    <source>
        <strain evidence="1 2">CBS 10435</strain>
    </source>
</reference>
<dbReference type="SUPFAM" id="SSF48452">
    <property type="entry name" value="TPR-like"/>
    <property type="match status" value="1"/>
</dbReference>
<name>A0A1B9ISB5_9TREE</name>
<keyword evidence="2" id="KW-1185">Reference proteome</keyword>
<proteinExistence type="predicted"/>
<dbReference type="PANTHER" id="PTHR45588">
    <property type="entry name" value="TPR DOMAIN-CONTAINING PROTEIN"/>
    <property type="match status" value="1"/>
</dbReference>
<dbReference type="Gene3D" id="1.25.40.10">
    <property type="entry name" value="Tetratricopeptide repeat domain"/>
    <property type="match status" value="1"/>
</dbReference>
<dbReference type="AlphaFoldDB" id="A0A1B9ISB5"/>
<dbReference type="PANTHER" id="PTHR45588:SF1">
    <property type="entry name" value="WW DOMAIN-CONTAINING PROTEIN"/>
    <property type="match status" value="1"/>
</dbReference>
<evidence type="ECO:0008006" key="3">
    <source>
        <dbReference type="Google" id="ProtNLM"/>
    </source>
</evidence>
<gene>
    <name evidence="1" type="ORF">L486_04450</name>
</gene>
<evidence type="ECO:0000313" key="1">
    <source>
        <dbReference type="EMBL" id="OCF58417.1"/>
    </source>
</evidence>
<organism evidence="1 2">
    <name type="scientific">Kwoniella mangroviensis CBS 10435</name>
    <dbReference type="NCBI Taxonomy" id="1331196"/>
    <lineage>
        <taxon>Eukaryota</taxon>
        <taxon>Fungi</taxon>
        <taxon>Dikarya</taxon>
        <taxon>Basidiomycota</taxon>
        <taxon>Agaricomycotina</taxon>
        <taxon>Tremellomycetes</taxon>
        <taxon>Tremellales</taxon>
        <taxon>Cryptococcaceae</taxon>
        <taxon>Kwoniella</taxon>
    </lineage>
</organism>
<sequence>MSDLLTPIPASNSYYDLGTLTRPITTTSPDAQEWFDRGLRWAYGFNHAAAAWCFEQALLHDKYCPAAYWGLAYSLGPNYNKPWEVFDEADIKRTVEKCHSAMEEGLKLINGTEIEKALLEAISTRFPVDRDSRTHDEWNVNYANTMVELYHRFPNDIDVAALTADALMSLTPWSLWDISTGTPASNSRTLEVEAILNKALTSPVGYSHIGILHLYIHYVEMSPTPELGLVPGDRLRKLSPEGGHLTHMPSHIDILVGDYRRAIASNWDAVVADEKYRKESGDLGLYTVYRVHDYHTIIYASMHCGQYSQAIKAVDGMEDSLSYDVLKVESPPMADWLEYFLTVRPHILVRFGKWQEILKLKFPEDKVVYCTLIATIHYARTVAFAAIGKVAEAEEEQILYKQAVQRVPKSRMIYPNTCHDVLAVGHPMLDGEIEYRKGNYEKAFEYLREAVRRYDNIVYAEPWGWMQPVRHALAALLLEQDRVEEATVVYEEDLGISGTLPRACQHPNNVWALYGYHQCLKRLGRNQEAVIWEKQLAIALAVADVPIKTSCFCAGASEREIDGNNLSAKLCCDGK</sequence>
<evidence type="ECO:0000313" key="2">
    <source>
        <dbReference type="Proteomes" id="UP000092583"/>
    </source>
</evidence>
<dbReference type="InterPro" id="IPR011990">
    <property type="entry name" value="TPR-like_helical_dom_sf"/>
</dbReference>
<dbReference type="Proteomes" id="UP000092583">
    <property type="component" value="Unassembled WGS sequence"/>
</dbReference>
<protein>
    <recommendedName>
        <fullName evidence="3">TPR domain-containing protein</fullName>
    </recommendedName>
</protein>
<dbReference type="OrthoDB" id="414774at2759"/>
<dbReference type="STRING" id="1331196.A0A1B9ISB5"/>